<gene>
    <name evidence="2" type="ORF">SLS60_008055</name>
</gene>
<accession>A0ABR3R396</accession>
<evidence type="ECO:0000313" key="2">
    <source>
        <dbReference type="EMBL" id="KAL1598910.1"/>
    </source>
</evidence>
<dbReference type="EMBL" id="JAKJXO020000011">
    <property type="protein sequence ID" value="KAL1598910.1"/>
    <property type="molecule type" value="Genomic_DNA"/>
</dbReference>
<sequence length="420" mass="48027">MYHFATPLRPAQQTKSKRKRDDDGADPQDDLVHDATDDPQPDVQPAPLYDRWDREQRRVAGLSSDDAFQIPAPPFPHAPPREPRSKFTPAHIQQELAGLTPSIHAEVASSQDQPLGSRSATPALRTTHLNILSTVMHRCLLEGDYQRATRAWGMILRTQAHGTPIEPRYNGLWGLGAELLLRRRHENTFSVFDHQDNPASDEHSCSEEGFQLAKDYYERLILQYPVRNFQPHAIDATTFYPPLFSVWLMQVVDRSRRARRKLKRDAQMTDPGITAKQKRTREAEIQHEELAGAREICRRLGELVESPPYDKNAQLLILRGHAGLWMSDLLLGKTVTLEPDDDSDYDSDSDRNGVEDEAETDIAEMTRKRSERLEAMEQAKGYFEQAMKLYEEASVRTTSSLETEVRDIAKRIEELKTSHR</sequence>
<proteinExistence type="predicted"/>
<dbReference type="PANTHER" id="PTHR28244">
    <property type="entry name" value="RNA POLYMERASE I-SPECIFIC TRANSCRIPTION INITIATION FACTOR RRN11"/>
    <property type="match status" value="1"/>
</dbReference>
<feature type="compositionally biased region" description="Acidic residues" evidence="1">
    <location>
        <begin position="338"/>
        <end position="347"/>
    </location>
</feature>
<dbReference type="Pfam" id="PF04090">
    <property type="entry name" value="Rrn11"/>
    <property type="match status" value="1"/>
</dbReference>
<organism evidence="2 3">
    <name type="scientific">Paraconiothyrium brasiliense</name>
    <dbReference type="NCBI Taxonomy" id="300254"/>
    <lineage>
        <taxon>Eukaryota</taxon>
        <taxon>Fungi</taxon>
        <taxon>Dikarya</taxon>
        <taxon>Ascomycota</taxon>
        <taxon>Pezizomycotina</taxon>
        <taxon>Dothideomycetes</taxon>
        <taxon>Pleosporomycetidae</taxon>
        <taxon>Pleosporales</taxon>
        <taxon>Massarineae</taxon>
        <taxon>Didymosphaeriaceae</taxon>
        <taxon>Paraconiothyrium</taxon>
    </lineage>
</organism>
<name>A0ABR3R396_9PLEO</name>
<reference evidence="2 3" key="1">
    <citation type="submission" date="2024-02" db="EMBL/GenBank/DDBJ databases">
        <title>De novo assembly and annotation of 12 fungi associated with fruit tree decline syndrome in Ontario, Canada.</title>
        <authorList>
            <person name="Sulman M."/>
            <person name="Ellouze W."/>
            <person name="Ilyukhin E."/>
        </authorList>
    </citation>
    <scope>NUCLEOTIDE SEQUENCE [LARGE SCALE GENOMIC DNA]</scope>
    <source>
        <strain evidence="2 3">M42-189</strain>
    </source>
</reference>
<evidence type="ECO:0000256" key="1">
    <source>
        <dbReference type="SAM" id="MobiDB-lite"/>
    </source>
</evidence>
<feature type="region of interest" description="Disordered" evidence="1">
    <location>
        <begin position="1"/>
        <end position="87"/>
    </location>
</feature>
<dbReference type="InterPro" id="IPR053029">
    <property type="entry name" value="RNA_pol_I-specific_init_factor"/>
</dbReference>
<protein>
    <submittedName>
        <fullName evidence="2">Uncharacterized protein</fullName>
    </submittedName>
</protein>
<dbReference type="Proteomes" id="UP001521785">
    <property type="component" value="Unassembled WGS sequence"/>
</dbReference>
<evidence type="ECO:0000313" key="3">
    <source>
        <dbReference type="Proteomes" id="UP001521785"/>
    </source>
</evidence>
<dbReference type="InterPro" id="IPR007224">
    <property type="entry name" value="TIF_Rrn11"/>
</dbReference>
<dbReference type="PANTHER" id="PTHR28244:SF1">
    <property type="entry name" value="RNA POLYMERASE I-SPECIFIC TRANSCRIPTION INITIATION FACTOR RRN11"/>
    <property type="match status" value="1"/>
</dbReference>
<comment type="caution">
    <text evidence="2">The sequence shown here is derived from an EMBL/GenBank/DDBJ whole genome shotgun (WGS) entry which is preliminary data.</text>
</comment>
<feature type="region of interest" description="Disordered" evidence="1">
    <location>
        <begin position="337"/>
        <end position="363"/>
    </location>
</feature>
<keyword evidence="3" id="KW-1185">Reference proteome</keyword>